<accession>A0A1N7GSH1</accession>
<proteinExistence type="predicted"/>
<dbReference type="AlphaFoldDB" id="A0A1N7GSH1"/>
<dbReference type="EMBL" id="FTNR01000015">
    <property type="protein sequence ID" value="SIS15553.1"/>
    <property type="molecule type" value="Genomic_DNA"/>
</dbReference>
<dbReference type="STRING" id="308853.SAMN05421752_1154"/>
<evidence type="ECO:0000313" key="1">
    <source>
        <dbReference type="EMBL" id="SIS15553.1"/>
    </source>
</evidence>
<protein>
    <submittedName>
        <fullName evidence="1">Uncharacterized protein</fullName>
    </submittedName>
</protein>
<organism evidence="1 2">
    <name type="scientific">Natronorubrum thiooxidans</name>
    <dbReference type="NCBI Taxonomy" id="308853"/>
    <lineage>
        <taxon>Archaea</taxon>
        <taxon>Methanobacteriati</taxon>
        <taxon>Methanobacteriota</taxon>
        <taxon>Stenosarchaea group</taxon>
        <taxon>Halobacteria</taxon>
        <taxon>Halobacteriales</taxon>
        <taxon>Natrialbaceae</taxon>
        <taxon>Natronorubrum</taxon>
    </lineage>
</organism>
<reference evidence="2" key="1">
    <citation type="submission" date="2017-01" db="EMBL/GenBank/DDBJ databases">
        <authorList>
            <person name="Varghese N."/>
            <person name="Submissions S."/>
        </authorList>
    </citation>
    <scope>NUCLEOTIDE SEQUENCE [LARGE SCALE GENOMIC DNA]</scope>
    <source>
        <strain evidence="2">type strain: HArc-</strain>
    </source>
</reference>
<sequence>MLRGNAVISQVTVTINEALDIRNRESSVREC</sequence>
<name>A0A1N7GSH1_9EURY</name>
<keyword evidence="2" id="KW-1185">Reference proteome</keyword>
<dbReference type="Proteomes" id="UP000185936">
    <property type="component" value="Unassembled WGS sequence"/>
</dbReference>
<gene>
    <name evidence="1" type="ORF">SAMN05421752_1154</name>
</gene>
<evidence type="ECO:0000313" key="2">
    <source>
        <dbReference type="Proteomes" id="UP000185936"/>
    </source>
</evidence>